<sequence>MIKCCTRESGGTVVGHVLVTGATGGIGAAVVDALVQAGHRVTAVGRDIGRSDVRGIEADLAEPGTLAAAVEELAAAGELGEVHALVHCAGTSPVLAVADAGPETWRRTLAVNVASAAELVRLTLPALRRSRGHVIFVNASPGMTGVPRWSAFVGSKAALRELADSLREEEAPHGIRVTTVYPAATATDLLREVRSAFGRPYDPELCIRPQTLAAMIVWALSAPPDAYAAELSVVPSPR</sequence>
<organism evidence="3 4">
    <name type="scientific">Nonomuraea polychroma</name>
    <dbReference type="NCBI Taxonomy" id="46176"/>
    <lineage>
        <taxon>Bacteria</taxon>
        <taxon>Bacillati</taxon>
        <taxon>Actinomycetota</taxon>
        <taxon>Actinomycetes</taxon>
        <taxon>Streptosporangiales</taxon>
        <taxon>Streptosporangiaceae</taxon>
        <taxon>Nonomuraea</taxon>
    </lineage>
</organism>
<keyword evidence="2" id="KW-0560">Oxidoreductase</keyword>
<dbReference type="SUPFAM" id="SSF51735">
    <property type="entry name" value="NAD(P)-binding Rossmann-fold domains"/>
    <property type="match status" value="1"/>
</dbReference>
<evidence type="ECO:0000256" key="1">
    <source>
        <dbReference type="ARBA" id="ARBA00006484"/>
    </source>
</evidence>
<protein>
    <submittedName>
        <fullName evidence="3">NADP-dependent 3-hydroxy acid dehydrogenase YdfG</fullName>
    </submittedName>
</protein>
<dbReference type="Proteomes" id="UP000284824">
    <property type="component" value="Unassembled WGS sequence"/>
</dbReference>
<dbReference type="PANTHER" id="PTHR44196">
    <property type="entry name" value="DEHYDROGENASE/REDUCTASE SDR FAMILY MEMBER 7B"/>
    <property type="match status" value="1"/>
</dbReference>
<accession>A0A438MBV8</accession>
<dbReference type="GO" id="GO:0016020">
    <property type="term" value="C:membrane"/>
    <property type="evidence" value="ECO:0007669"/>
    <property type="project" value="TreeGrafter"/>
</dbReference>
<dbReference type="PANTHER" id="PTHR44196:SF1">
    <property type="entry name" value="DEHYDROGENASE_REDUCTASE SDR FAMILY MEMBER 7B"/>
    <property type="match status" value="1"/>
</dbReference>
<evidence type="ECO:0000313" key="3">
    <source>
        <dbReference type="EMBL" id="RVX43178.1"/>
    </source>
</evidence>
<comment type="caution">
    <text evidence="3">The sequence shown here is derived from an EMBL/GenBank/DDBJ whole genome shotgun (WGS) entry which is preliminary data.</text>
</comment>
<reference evidence="3 4" key="1">
    <citation type="submission" date="2019-01" db="EMBL/GenBank/DDBJ databases">
        <title>Sequencing the genomes of 1000 actinobacteria strains.</title>
        <authorList>
            <person name="Klenk H.-P."/>
        </authorList>
    </citation>
    <scope>NUCLEOTIDE SEQUENCE [LARGE SCALE GENOMIC DNA]</scope>
    <source>
        <strain evidence="3 4">DSM 43925</strain>
    </source>
</reference>
<dbReference type="EMBL" id="SAUN01000001">
    <property type="protein sequence ID" value="RVX43178.1"/>
    <property type="molecule type" value="Genomic_DNA"/>
</dbReference>
<comment type="similarity">
    <text evidence="1">Belongs to the short-chain dehydrogenases/reductases (SDR) family.</text>
</comment>
<keyword evidence="4" id="KW-1185">Reference proteome</keyword>
<proteinExistence type="inferred from homology"/>
<gene>
    <name evidence="3" type="ORF">EDD27_5849</name>
</gene>
<dbReference type="AlphaFoldDB" id="A0A438MBV8"/>
<evidence type="ECO:0000313" key="4">
    <source>
        <dbReference type="Proteomes" id="UP000284824"/>
    </source>
</evidence>
<dbReference type="GO" id="GO:0016491">
    <property type="term" value="F:oxidoreductase activity"/>
    <property type="evidence" value="ECO:0007669"/>
    <property type="project" value="UniProtKB-KW"/>
</dbReference>
<dbReference type="InterPro" id="IPR036291">
    <property type="entry name" value="NAD(P)-bd_dom_sf"/>
</dbReference>
<name>A0A438MBV8_9ACTN</name>
<dbReference type="OrthoDB" id="158573at2"/>
<dbReference type="Pfam" id="PF00106">
    <property type="entry name" value="adh_short"/>
    <property type="match status" value="1"/>
</dbReference>
<evidence type="ECO:0000256" key="2">
    <source>
        <dbReference type="ARBA" id="ARBA00023002"/>
    </source>
</evidence>
<dbReference type="Gene3D" id="3.40.50.720">
    <property type="entry name" value="NAD(P)-binding Rossmann-like Domain"/>
    <property type="match status" value="1"/>
</dbReference>
<dbReference type="PRINTS" id="PR00081">
    <property type="entry name" value="GDHRDH"/>
</dbReference>
<dbReference type="InterPro" id="IPR002347">
    <property type="entry name" value="SDR_fam"/>
</dbReference>